<dbReference type="Gene3D" id="3.90.1300.10">
    <property type="entry name" value="Amidase signature (AS) domain"/>
    <property type="match status" value="1"/>
</dbReference>
<accession>A0AAD2JNA7</accession>
<comment type="similarity">
    <text evidence="1">Belongs to the amidase family.</text>
</comment>
<dbReference type="Pfam" id="PF01425">
    <property type="entry name" value="Amidase"/>
    <property type="match status" value="1"/>
</dbReference>
<proteinExistence type="inferred from homology"/>
<sequence length="612" mass="66726">MAQGSTEAMEQPKNDGSYAVYQYNLREVAAPILRGIPLLLFSRLIRSSLGSFILRMLKKDNDIPCVIRLTEGDLKEWMPLYYPLPEVHDEARYNKQLELSKRFQLDEFAASHTNAMSKEGDFRYNTAQDYVEKYKSGELTPYQVALAVIKGTKDSNSANPMALNAIVQMKEGEILQQAKESSGRYKNNKTLGPLDGVPVTIKEECDVKGYPTTYGTTFLAALNGEAKDDSPLVARLRKAGALIAGKANMHECGIGTTGYNWLFGPSRNPHDLNHFTGGSSSGSAAAVAAGLVPLALGFECGGSIRIPSALCGVVGLKPTFKRCDMDMPVSPSLDHGGPIACSVKDAAVGYAIMAGPNENANECSNHIGISIPPVHLGSFSDSLNGLKIGIFEEYFNDANPEIVEVCSNAVKHLETEGAEVIKISLPHMEEVKNAHSVTVLTELAAFCSKYCHEHMNKFTPESRIGITLGQSFSSCEFLAAQKVRRYAMHTLEEAFSQVDVILSPATGCTAPEVPKSVEKYGQSNLSQTANLMRYVYHGNLCGIPGVAVPVGYSEKNKASGIKELPISLLIQARHWEEDTILKVARCCESNVSHKKPKVYYDILEMAKAEPRE</sequence>
<dbReference type="Proteomes" id="UP001295423">
    <property type="component" value="Unassembled WGS sequence"/>
</dbReference>
<dbReference type="InterPro" id="IPR020556">
    <property type="entry name" value="Amidase_CS"/>
</dbReference>
<name>A0AAD2JNA7_9STRA</name>
<evidence type="ECO:0000313" key="3">
    <source>
        <dbReference type="EMBL" id="CAJ1966505.1"/>
    </source>
</evidence>
<evidence type="ECO:0000259" key="2">
    <source>
        <dbReference type="Pfam" id="PF01425"/>
    </source>
</evidence>
<dbReference type="EMBL" id="CAKOGP040002291">
    <property type="protein sequence ID" value="CAJ1966505.1"/>
    <property type="molecule type" value="Genomic_DNA"/>
</dbReference>
<dbReference type="PANTHER" id="PTHR11895:SF67">
    <property type="entry name" value="AMIDASE DOMAIN-CONTAINING PROTEIN"/>
    <property type="match status" value="1"/>
</dbReference>
<evidence type="ECO:0000256" key="1">
    <source>
        <dbReference type="ARBA" id="ARBA00009199"/>
    </source>
</evidence>
<comment type="caution">
    <text evidence="3">The sequence shown here is derived from an EMBL/GenBank/DDBJ whole genome shotgun (WGS) entry which is preliminary data.</text>
</comment>
<feature type="domain" description="Amidase" evidence="2">
    <location>
        <begin position="162"/>
        <end position="581"/>
    </location>
</feature>
<dbReference type="SUPFAM" id="SSF75304">
    <property type="entry name" value="Amidase signature (AS) enzymes"/>
    <property type="match status" value="1"/>
</dbReference>
<gene>
    <name evidence="3" type="ORF">CYCCA115_LOCUS22088</name>
</gene>
<reference evidence="3" key="1">
    <citation type="submission" date="2023-08" db="EMBL/GenBank/DDBJ databases">
        <authorList>
            <person name="Audoor S."/>
            <person name="Bilcke G."/>
        </authorList>
    </citation>
    <scope>NUCLEOTIDE SEQUENCE</scope>
</reference>
<dbReference type="InterPro" id="IPR000120">
    <property type="entry name" value="Amidase"/>
</dbReference>
<dbReference type="PROSITE" id="PS00571">
    <property type="entry name" value="AMIDASES"/>
    <property type="match status" value="1"/>
</dbReference>
<dbReference type="InterPro" id="IPR023631">
    <property type="entry name" value="Amidase_dom"/>
</dbReference>
<protein>
    <recommendedName>
        <fullName evidence="2">Amidase domain-containing protein</fullName>
    </recommendedName>
</protein>
<keyword evidence="4" id="KW-1185">Reference proteome</keyword>
<dbReference type="PANTHER" id="PTHR11895">
    <property type="entry name" value="TRANSAMIDASE"/>
    <property type="match status" value="1"/>
</dbReference>
<organism evidence="3 4">
    <name type="scientific">Cylindrotheca closterium</name>
    <dbReference type="NCBI Taxonomy" id="2856"/>
    <lineage>
        <taxon>Eukaryota</taxon>
        <taxon>Sar</taxon>
        <taxon>Stramenopiles</taxon>
        <taxon>Ochrophyta</taxon>
        <taxon>Bacillariophyta</taxon>
        <taxon>Bacillariophyceae</taxon>
        <taxon>Bacillariophycidae</taxon>
        <taxon>Bacillariales</taxon>
        <taxon>Bacillariaceae</taxon>
        <taxon>Cylindrotheca</taxon>
    </lineage>
</organism>
<dbReference type="GO" id="GO:0003824">
    <property type="term" value="F:catalytic activity"/>
    <property type="evidence" value="ECO:0007669"/>
    <property type="project" value="InterPro"/>
</dbReference>
<evidence type="ECO:0000313" key="4">
    <source>
        <dbReference type="Proteomes" id="UP001295423"/>
    </source>
</evidence>
<dbReference type="InterPro" id="IPR036928">
    <property type="entry name" value="AS_sf"/>
</dbReference>
<dbReference type="AlphaFoldDB" id="A0AAD2JNA7"/>